<dbReference type="OrthoDB" id="3269405at2759"/>
<dbReference type="AlphaFoldDB" id="A0A2A9NW51"/>
<dbReference type="STRING" id="703135.A0A2A9NW51"/>
<sequence>MSFVTFTSPDSTTFPSPQYMAHNHEVPVWSVTRQPIPAFDDDLQLGSRLQNPIIDYSGYMYMQPTYDGLYMNTPSWPPVPCTNTSAIPSPASGTPPSTTNSAPNWLSPFSIDTLSVPTTPNSQTSSFTSPEGICASSLLQPSPTALEVAPTSVAPLTKGTLTHRDQMDFWRDALQLPSVTANPVFVPQKMYRPHTTSDIRRYVEEVGLDPPIYFRASSPEECGISLLDALHSRTRRLKEHDEKMFEGRGPSVSIRLEWPGYRQWSRQIPTRDFRNPPRPITRMKLCKSIAKCVQRFIHDHRNSAMEEGADPRWRVGEGANRITLDDLILVSLHHVSMGSWQPQLRLRPRYNPFLSML</sequence>
<proteinExistence type="predicted"/>
<keyword evidence="2" id="KW-1185">Reference proteome</keyword>
<reference evidence="1 2" key="1">
    <citation type="submission" date="2014-02" db="EMBL/GenBank/DDBJ databases">
        <title>Transposable element dynamics among asymbiotic and ectomycorrhizal Amanita fungi.</title>
        <authorList>
            <consortium name="DOE Joint Genome Institute"/>
            <person name="Hess J."/>
            <person name="Skrede I."/>
            <person name="Wolfe B."/>
            <person name="LaButti K."/>
            <person name="Ohm R.A."/>
            <person name="Grigoriev I.V."/>
            <person name="Pringle A."/>
        </authorList>
    </citation>
    <scope>NUCLEOTIDE SEQUENCE [LARGE SCALE GENOMIC DNA]</scope>
    <source>
        <strain evidence="1 2">SKay4041</strain>
    </source>
</reference>
<dbReference type="Proteomes" id="UP000242287">
    <property type="component" value="Unassembled WGS sequence"/>
</dbReference>
<organism evidence="1 2">
    <name type="scientific">Amanita thiersii Skay4041</name>
    <dbReference type="NCBI Taxonomy" id="703135"/>
    <lineage>
        <taxon>Eukaryota</taxon>
        <taxon>Fungi</taxon>
        <taxon>Dikarya</taxon>
        <taxon>Basidiomycota</taxon>
        <taxon>Agaricomycotina</taxon>
        <taxon>Agaricomycetes</taxon>
        <taxon>Agaricomycetidae</taxon>
        <taxon>Agaricales</taxon>
        <taxon>Pluteineae</taxon>
        <taxon>Amanitaceae</taxon>
        <taxon>Amanita</taxon>
    </lineage>
</organism>
<evidence type="ECO:0000313" key="1">
    <source>
        <dbReference type="EMBL" id="PFH51922.1"/>
    </source>
</evidence>
<accession>A0A2A9NW51</accession>
<protein>
    <submittedName>
        <fullName evidence="1">Uncharacterized protein</fullName>
    </submittedName>
</protein>
<name>A0A2A9NW51_9AGAR</name>
<evidence type="ECO:0000313" key="2">
    <source>
        <dbReference type="Proteomes" id="UP000242287"/>
    </source>
</evidence>
<gene>
    <name evidence="1" type="ORF">AMATHDRAFT_58142</name>
</gene>
<dbReference type="EMBL" id="KZ301983">
    <property type="protein sequence ID" value="PFH51922.1"/>
    <property type="molecule type" value="Genomic_DNA"/>
</dbReference>